<dbReference type="AlphaFoldDB" id="A0AAW1T9G0"/>
<reference evidence="2 3" key="1">
    <citation type="journal article" date="2024" name="Nat. Commun.">
        <title>Phylogenomics reveals the evolutionary origins of lichenization in chlorophyte algae.</title>
        <authorList>
            <person name="Puginier C."/>
            <person name="Libourel C."/>
            <person name="Otte J."/>
            <person name="Skaloud P."/>
            <person name="Haon M."/>
            <person name="Grisel S."/>
            <person name="Petersen M."/>
            <person name="Berrin J.G."/>
            <person name="Delaux P.M."/>
            <person name="Dal Grande F."/>
            <person name="Keller J."/>
        </authorList>
    </citation>
    <scope>NUCLEOTIDE SEQUENCE [LARGE SCALE GENOMIC DNA]</scope>
    <source>
        <strain evidence="2 3">SAG 2523</strain>
    </source>
</reference>
<name>A0AAW1T9G0_9CHLO</name>
<dbReference type="EMBL" id="JALJOV010000248">
    <property type="protein sequence ID" value="KAK9865449.1"/>
    <property type="molecule type" value="Genomic_DNA"/>
</dbReference>
<protein>
    <submittedName>
        <fullName evidence="2">Uncharacterized protein</fullName>
    </submittedName>
</protein>
<keyword evidence="3" id="KW-1185">Reference proteome</keyword>
<feature type="signal peptide" evidence="1">
    <location>
        <begin position="1"/>
        <end position="18"/>
    </location>
</feature>
<evidence type="ECO:0000313" key="2">
    <source>
        <dbReference type="EMBL" id="KAK9865449.1"/>
    </source>
</evidence>
<sequence length="162" mass="16832">MTSLVGLCVTLLLAAASASSSPAALEEAPNQQASFEASHPDPADLYDPAVLLDNYTATLLPLAWELQMGPDHARRLTAVSSPPPPPNPLKLKGGIVIYDSTFNNIAVGAGFGFLTITEGTTPVVIQNSAFTGITTCVNLSPSSIPTCFPALVASQPTVRIWA</sequence>
<evidence type="ECO:0000313" key="3">
    <source>
        <dbReference type="Proteomes" id="UP001485043"/>
    </source>
</evidence>
<organism evidence="2 3">
    <name type="scientific">Apatococcus fuscideae</name>
    <dbReference type="NCBI Taxonomy" id="2026836"/>
    <lineage>
        <taxon>Eukaryota</taxon>
        <taxon>Viridiplantae</taxon>
        <taxon>Chlorophyta</taxon>
        <taxon>core chlorophytes</taxon>
        <taxon>Trebouxiophyceae</taxon>
        <taxon>Chlorellales</taxon>
        <taxon>Chlorellaceae</taxon>
        <taxon>Apatococcus</taxon>
    </lineage>
</organism>
<keyword evidence="1" id="KW-0732">Signal</keyword>
<gene>
    <name evidence="2" type="ORF">WJX84_011385</name>
</gene>
<comment type="caution">
    <text evidence="2">The sequence shown here is derived from an EMBL/GenBank/DDBJ whole genome shotgun (WGS) entry which is preliminary data.</text>
</comment>
<evidence type="ECO:0000256" key="1">
    <source>
        <dbReference type="SAM" id="SignalP"/>
    </source>
</evidence>
<accession>A0AAW1T9G0</accession>
<proteinExistence type="predicted"/>
<dbReference type="Proteomes" id="UP001485043">
    <property type="component" value="Unassembled WGS sequence"/>
</dbReference>
<feature type="chain" id="PRO_5044013552" evidence="1">
    <location>
        <begin position="19"/>
        <end position="162"/>
    </location>
</feature>